<dbReference type="PROSITE" id="PS00409">
    <property type="entry name" value="PROKAR_NTER_METHYL"/>
    <property type="match status" value="1"/>
</dbReference>
<sequence length="237" mass="25483">MTNKLLQNVRKLSGKGFTLVELLIVIALISILSVAVLATINPIEQSNKARDARVQNDAAEVLNAYERYYTNSATYPWMDVTGSTILSVDEAYSGRSSMVGFGLCGTLTATGVSQTTGCDTQTTPGKLIETQELKESFLSKTYTRVQADPAWTFQDELYAVKTDNTAGNSIFVCYVPKAKANRNPPAAATWKLKSLAVTGTDNVGVATQVIDATVAQMAAATYVTLAADDTLFRCVPE</sequence>
<keyword evidence="2" id="KW-0488">Methylation</keyword>
<gene>
    <name evidence="7" type="ORF">US90_C0016G0003</name>
</gene>
<dbReference type="EMBL" id="LBUT01000016">
    <property type="protein sequence ID" value="KKQ69501.1"/>
    <property type="molecule type" value="Genomic_DNA"/>
</dbReference>
<dbReference type="InterPro" id="IPR045584">
    <property type="entry name" value="Pilin-like"/>
</dbReference>
<evidence type="ECO:0000313" key="7">
    <source>
        <dbReference type="EMBL" id="KKQ69501.1"/>
    </source>
</evidence>
<evidence type="ECO:0000256" key="4">
    <source>
        <dbReference type="ARBA" id="ARBA00022989"/>
    </source>
</evidence>
<protein>
    <recommendedName>
        <fullName evidence="9">Prepilin-type N-terminal cleavage/methylation domain-containing protein</fullName>
    </recommendedName>
</protein>
<dbReference type="GO" id="GO:0016020">
    <property type="term" value="C:membrane"/>
    <property type="evidence" value="ECO:0007669"/>
    <property type="project" value="UniProtKB-SubCell"/>
</dbReference>
<evidence type="ECO:0000256" key="5">
    <source>
        <dbReference type="ARBA" id="ARBA00023136"/>
    </source>
</evidence>
<evidence type="ECO:0000256" key="3">
    <source>
        <dbReference type="ARBA" id="ARBA00022692"/>
    </source>
</evidence>
<proteinExistence type="predicted"/>
<organism evidence="7 8">
    <name type="scientific">Candidatus Shapirobacteria bacterium GW2011_GWE2_38_30</name>
    <dbReference type="NCBI Taxonomy" id="1618490"/>
    <lineage>
        <taxon>Bacteria</taxon>
        <taxon>Candidatus Shapironibacteriota</taxon>
    </lineage>
</organism>
<dbReference type="STRING" id="1618490.US90_C0016G0003"/>
<evidence type="ECO:0000256" key="1">
    <source>
        <dbReference type="ARBA" id="ARBA00004167"/>
    </source>
</evidence>
<name>A0A0G0MX43_9BACT</name>
<comment type="caution">
    <text evidence="7">The sequence shown here is derived from an EMBL/GenBank/DDBJ whole genome shotgun (WGS) entry which is preliminary data.</text>
</comment>
<keyword evidence="3 6" id="KW-0812">Transmembrane</keyword>
<dbReference type="InterPro" id="IPR002416">
    <property type="entry name" value="T2SS_protein-GspH"/>
</dbReference>
<evidence type="ECO:0000256" key="6">
    <source>
        <dbReference type="SAM" id="Phobius"/>
    </source>
</evidence>
<dbReference type="GO" id="GO:0015628">
    <property type="term" value="P:protein secretion by the type II secretion system"/>
    <property type="evidence" value="ECO:0007669"/>
    <property type="project" value="InterPro"/>
</dbReference>
<dbReference type="Pfam" id="PF07963">
    <property type="entry name" value="N_methyl"/>
    <property type="match status" value="1"/>
</dbReference>
<feature type="transmembrane region" description="Helical" evidence="6">
    <location>
        <begin position="20"/>
        <end position="40"/>
    </location>
</feature>
<keyword evidence="5 6" id="KW-0472">Membrane</keyword>
<evidence type="ECO:0000313" key="8">
    <source>
        <dbReference type="Proteomes" id="UP000034406"/>
    </source>
</evidence>
<dbReference type="PRINTS" id="PR00885">
    <property type="entry name" value="BCTERIALGSPH"/>
</dbReference>
<dbReference type="InterPro" id="IPR012902">
    <property type="entry name" value="N_methyl_site"/>
</dbReference>
<dbReference type="SUPFAM" id="SSF54523">
    <property type="entry name" value="Pili subunits"/>
    <property type="match status" value="1"/>
</dbReference>
<dbReference type="Proteomes" id="UP000034406">
    <property type="component" value="Unassembled WGS sequence"/>
</dbReference>
<dbReference type="AlphaFoldDB" id="A0A0G0MX43"/>
<dbReference type="NCBIfam" id="TIGR02532">
    <property type="entry name" value="IV_pilin_GFxxxE"/>
    <property type="match status" value="1"/>
</dbReference>
<comment type="subcellular location">
    <subcellularLocation>
        <location evidence="1">Membrane</location>
        <topology evidence="1">Single-pass membrane protein</topology>
    </subcellularLocation>
</comment>
<dbReference type="GO" id="GO:0015627">
    <property type="term" value="C:type II protein secretion system complex"/>
    <property type="evidence" value="ECO:0007669"/>
    <property type="project" value="InterPro"/>
</dbReference>
<accession>A0A0G0MX43</accession>
<reference evidence="7 8" key="1">
    <citation type="journal article" date="2015" name="Nature">
        <title>rRNA introns, odd ribosomes, and small enigmatic genomes across a large radiation of phyla.</title>
        <authorList>
            <person name="Brown C.T."/>
            <person name="Hug L.A."/>
            <person name="Thomas B.C."/>
            <person name="Sharon I."/>
            <person name="Castelle C.J."/>
            <person name="Singh A."/>
            <person name="Wilkins M.J."/>
            <person name="Williams K.H."/>
            <person name="Banfield J.F."/>
        </authorList>
    </citation>
    <scope>NUCLEOTIDE SEQUENCE [LARGE SCALE GENOMIC DNA]</scope>
</reference>
<dbReference type="Gene3D" id="3.30.700.10">
    <property type="entry name" value="Glycoprotein, Type 4 Pilin"/>
    <property type="match status" value="1"/>
</dbReference>
<evidence type="ECO:0000256" key="2">
    <source>
        <dbReference type="ARBA" id="ARBA00022481"/>
    </source>
</evidence>
<evidence type="ECO:0008006" key="9">
    <source>
        <dbReference type="Google" id="ProtNLM"/>
    </source>
</evidence>
<keyword evidence="4 6" id="KW-1133">Transmembrane helix</keyword>